<accession>A0A3N2PYF0</accession>
<evidence type="ECO:0000313" key="2">
    <source>
        <dbReference type="Proteomes" id="UP000272025"/>
    </source>
</evidence>
<dbReference type="RefSeq" id="XP_028467320.1">
    <property type="nucleotide sequence ID" value="XM_028606707.1"/>
</dbReference>
<gene>
    <name evidence="1" type="ORF">SODALDRAFT_131545</name>
</gene>
<evidence type="ECO:0000313" key="1">
    <source>
        <dbReference type="EMBL" id="ROT39514.1"/>
    </source>
</evidence>
<reference evidence="1 2" key="1">
    <citation type="journal article" date="2018" name="Mol. Ecol.">
        <title>The obligate alkalophilic soda-lake fungus Sodiomyces alkalinus has shifted to a protein diet.</title>
        <authorList>
            <person name="Grum-Grzhimaylo A.A."/>
            <person name="Falkoski D.L."/>
            <person name="van den Heuvel J."/>
            <person name="Valero-Jimenez C.A."/>
            <person name="Min B."/>
            <person name="Choi I.G."/>
            <person name="Lipzen A."/>
            <person name="Daum C.G."/>
            <person name="Aanen D.K."/>
            <person name="Tsang A."/>
            <person name="Henrissat B."/>
            <person name="Bilanenko E.N."/>
            <person name="de Vries R.P."/>
            <person name="van Kan J.A.L."/>
            <person name="Grigoriev I.V."/>
            <person name="Debets A.J.M."/>
        </authorList>
    </citation>
    <scope>NUCLEOTIDE SEQUENCE [LARGE SCALE GENOMIC DNA]</scope>
    <source>
        <strain evidence="1 2">F11</strain>
    </source>
</reference>
<protein>
    <submittedName>
        <fullName evidence="1">Uncharacterized protein</fullName>
    </submittedName>
</protein>
<name>A0A3N2PYF0_SODAK</name>
<dbReference type="AlphaFoldDB" id="A0A3N2PYF0"/>
<organism evidence="1 2">
    <name type="scientific">Sodiomyces alkalinus (strain CBS 110278 / VKM F-3762 / F11)</name>
    <name type="common">Alkaliphilic filamentous fungus</name>
    <dbReference type="NCBI Taxonomy" id="1314773"/>
    <lineage>
        <taxon>Eukaryota</taxon>
        <taxon>Fungi</taxon>
        <taxon>Dikarya</taxon>
        <taxon>Ascomycota</taxon>
        <taxon>Pezizomycotina</taxon>
        <taxon>Sordariomycetes</taxon>
        <taxon>Hypocreomycetidae</taxon>
        <taxon>Glomerellales</taxon>
        <taxon>Plectosphaerellaceae</taxon>
        <taxon>Sodiomyces</taxon>
    </lineage>
</organism>
<keyword evidence="2" id="KW-1185">Reference proteome</keyword>
<sequence length="70" mass="7893">MSECLCWTTVYLCFGTECDSDENIMTQISSWFSGCHRRLGTGGKTQDRVNNTQSLIASIWNGRPLLPCRC</sequence>
<dbReference type="EMBL" id="ML119053">
    <property type="protein sequence ID" value="ROT39514.1"/>
    <property type="molecule type" value="Genomic_DNA"/>
</dbReference>
<proteinExistence type="predicted"/>
<dbReference type="GeneID" id="39575185"/>
<dbReference type="Proteomes" id="UP000272025">
    <property type="component" value="Unassembled WGS sequence"/>
</dbReference>